<organism evidence="1">
    <name type="scientific">bioreactor metagenome</name>
    <dbReference type="NCBI Taxonomy" id="1076179"/>
    <lineage>
        <taxon>unclassified sequences</taxon>
        <taxon>metagenomes</taxon>
        <taxon>ecological metagenomes</taxon>
    </lineage>
</organism>
<name>A0A645AYM2_9ZZZZ</name>
<accession>A0A645AYM2</accession>
<reference evidence="1" key="1">
    <citation type="submission" date="2019-08" db="EMBL/GenBank/DDBJ databases">
        <authorList>
            <person name="Kucharzyk K."/>
            <person name="Murdoch R.W."/>
            <person name="Higgins S."/>
            <person name="Loffler F."/>
        </authorList>
    </citation>
    <scope>NUCLEOTIDE SEQUENCE</scope>
</reference>
<evidence type="ECO:0000313" key="1">
    <source>
        <dbReference type="EMBL" id="MPM57886.1"/>
    </source>
</evidence>
<sequence>MIHHQLLHRRKKRAALRFRVLRLLCQDLQVDQVGILPERKSAIAACLASLFGEGGVPAVLDRIVQTGRDAVDGLLHGVCRAQIQTAHGDRFPAVFQFLVLAFIVVRVGVDDRPCGGFAVAKPFARLGEERIVQTLVRYRLLGCDQIIRKVCKHVCQFDRRHQARVKRDPCQPCFLLTEGAVLQRLPHLGQRQVVERIQLVKAISFDRAAAVVPKNERIRLRGKAFHAFAKKSGECLRIAHVCGFGAVDCLPALAVEIVCRVGG</sequence>
<dbReference type="EMBL" id="VSSQ01016495">
    <property type="protein sequence ID" value="MPM57886.1"/>
    <property type="molecule type" value="Genomic_DNA"/>
</dbReference>
<proteinExistence type="predicted"/>
<gene>
    <name evidence="1" type="ORF">SDC9_104713</name>
</gene>
<comment type="caution">
    <text evidence="1">The sequence shown here is derived from an EMBL/GenBank/DDBJ whole genome shotgun (WGS) entry which is preliminary data.</text>
</comment>
<dbReference type="AlphaFoldDB" id="A0A645AYM2"/>
<protein>
    <submittedName>
        <fullName evidence="1">Uncharacterized protein</fullName>
    </submittedName>
</protein>